<dbReference type="CDD" id="cd00085">
    <property type="entry name" value="HNHc"/>
    <property type="match status" value="1"/>
</dbReference>
<comment type="caution">
    <text evidence="2">The sequence shown here is derived from an EMBL/GenBank/DDBJ whole genome shotgun (WGS) entry which is preliminary data.</text>
</comment>
<dbReference type="SMART" id="SM00507">
    <property type="entry name" value="HNHc"/>
    <property type="match status" value="1"/>
</dbReference>
<evidence type="ECO:0000259" key="1">
    <source>
        <dbReference type="SMART" id="SM00507"/>
    </source>
</evidence>
<dbReference type="AlphaFoldDB" id="A0A0F9ICI6"/>
<dbReference type="Pfam" id="PF14279">
    <property type="entry name" value="HNH_5"/>
    <property type="match status" value="1"/>
</dbReference>
<accession>A0A0F9ICI6</accession>
<gene>
    <name evidence="2" type="ORF">LCGC14_1675530</name>
</gene>
<dbReference type="PANTHER" id="PTHR33877">
    <property type="entry name" value="SLL1193 PROTEIN"/>
    <property type="match status" value="1"/>
</dbReference>
<dbReference type="EMBL" id="LAZR01014446">
    <property type="protein sequence ID" value="KKM17464.1"/>
    <property type="molecule type" value="Genomic_DNA"/>
</dbReference>
<name>A0A0F9ICI6_9ZZZZ</name>
<dbReference type="InterPro" id="IPR052892">
    <property type="entry name" value="NA-targeting_endonuclease"/>
</dbReference>
<sequence length="198" mass="22251">MAVSKTLRYAVMERDGFTCQYCGVSALAAELQVDHVMPVSCGGQDTPENLLTACKECNAGKSSSLPRKPLDNRDLSRQAVELEERAALLARIRAAGRAIGEDLHGEALDLLNFWGSLHSWAIEREKPRHGERAVWFACLRRLLTLHTADEIEEAILLAHFRLKTGEHEDYAKYTQGILRRKRIEIEREEAAREKAQAG</sequence>
<evidence type="ECO:0000313" key="2">
    <source>
        <dbReference type="EMBL" id="KKM17464.1"/>
    </source>
</evidence>
<dbReference type="PANTHER" id="PTHR33877:SF1">
    <property type="entry name" value="TYPE IV METHYL-DIRECTED RESTRICTION ENZYME ECOKMCRA"/>
    <property type="match status" value="1"/>
</dbReference>
<feature type="domain" description="HNH nuclease" evidence="1">
    <location>
        <begin position="6"/>
        <end position="59"/>
    </location>
</feature>
<dbReference type="InterPro" id="IPR029471">
    <property type="entry name" value="HNH_5"/>
</dbReference>
<proteinExistence type="predicted"/>
<organism evidence="2">
    <name type="scientific">marine sediment metagenome</name>
    <dbReference type="NCBI Taxonomy" id="412755"/>
    <lineage>
        <taxon>unclassified sequences</taxon>
        <taxon>metagenomes</taxon>
        <taxon>ecological metagenomes</taxon>
    </lineage>
</organism>
<reference evidence="2" key="1">
    <citation type="journal article" date="2015" name="Nature">
        <title>Complex archaea that bridge the gap between prokaryotes and eukaryotes.</title>
        <authorList>
            <person name="Spang A."/>
            <person name="Saw J.H."/>
            <person name="Jorgensen S.L."/>
            <person name="Zaremba-Niedzwiedzka K."/>
            <person name="Martijn J."/>
            <person name="Lind A.E."/>
            <person name="van Eijk R."/>
            <person name="Schleper C."/>
            <person name="Guy L."/>
            <person name="Ettema T.J."/>
        </authorList>
    </citation>
    <scope>NUCLEOTIDE SEQUENCE</scope>
</reference>
<dbReference type="InterPro" id="IPR003615">
    <property type="entry name" value="HNH_nuc"/>
</dbReference>
<dbReference type="Gene3D" id="1.10.30.50">
    <property type="match status" value="1"/>
</dbReference>
<protein>
    <recommendedName>
        <fullName evidence="1">HNH nuclease domain-containing protein</fullName>
    </recommendedName>
</protein>